<feature type="chain" id="PRO_5042873758" description="DUF4124 domain-containing protein" evidence="1">
    <location>
        <begin position="25"/>
        <end position="401"/>
    </location>
</feature>
<feature type="signal peptide" evidence="1">
    <location>
        <begin position="1"/>
        <end position="24"/>
    </location>
</feature>
<dbReference type="KEGG" id="marq:MARGE09_P2752"/>
<name>A0AAN2BL00_9GAMM</name>
<evidence type="ECO:0000256" key="1">
    <source>
        <dbReference type="SAM" id="SignalP"/>
    </source>
</evidence>
<accession>A0AAN2BL00</accession>
<dbReference type="EMBL" id="AP023086">
    <property type="protein sequence ID" value="BCD98551.1"/>
    <property type="molecule type" value="Genomic_DNA"/>
</dbReference>
<dbReference type="Proteomes" id="UP001320119">
    <property type="component" value="Chromosome"/>
</dbReference>
<evidence type="ECO:0008006" key="4">
    <source>
        <dbReference type="Google" id="ProtNLM"/>
    </source>
</evidence>
<keyword evidence="1" id="KW-0732">Signal</keyword>
<organism evidence="2 3">
    <name type="scientific">Marinagarivorans cellulosilyticus</name>
    <dbReference type="NCBI Taxonomy" id="2721545"/>
    <lineage>
        <taxon>Bacteria</taxon>
        <taxon>Pseudomonadati</taxon>
        <taxon>Pseudomonadota</taxon>
        <taxon>Gammaproteobacteria</taxon>
        <taxon>Cellvibrionales</taxon>
        <taxon>Cellvibrionaceae</taxon>
        <taxon>Marinagarivorans</taxon>
    </lineage>
</organism>
<dbReference type="Gene3D" id="2.60.120.260">
    <property type="entry name" value="Galactose-binding domain-like"/>
    <property type="match status" value="2"/>
</dbReference>
<dbReference type="RefSeq" id="WP_236982980.1">
    <property type="nucleotide sequence ID" value="NZ_AP023086.1"/>
</dbReference>
<dbReference type="AlphaFoldDB" id="A0AAN2BL00"/>
<gene>
    <name evidence="2" type="ORF">MARGE09_P2752</name>
</gene>
<sequence length="401" mass="43509">MILSKPRLPLLCSVLLTIAPATFADIYKCIQPDGTPLFQADCPPNTVSSTKLSISEISDLGFNKNDQRNLAIGDDLLKNGDFESHVDHWLVRGDAETLPKEGTAGTTALRAYSRGDVASKTRLRQCLPVTGIGKASISAFIKQEGSADLRNDELRVVSFTSDDCSTGGEYNAQLNPTAAPGWQKLSKTDLVPALGAKSIMVEIVHINEGGEPAEALWDEIEFSLTEVDNNTTAQPVFSQYTRPIGENHLYNSDFENGLENWQTGWPAQWNEYGGQEVSGGAHITANSNFGKKIRGEALSQCVNIGANKSFKVGVSFKQDQLSSQQGNGLLRVAWMQNIDCSGRQQLGGSYETTTSTDWQTLGGSVTAPEGAQSALIRMYQTIDDTGMYGAFWDNAFFIATE</sequence>
<evidence type="ECO:0000313" key="2">
    <source>
        <dbReference type="EMBL" id="BCD98551.1"/>
    </source>
</evidence>
<reference evidence="2 3" key="1">
    <citation type="journal article" date="2022" name="IScience">
        <title>An ultrasensitive nanofiber-based assay for enzymatic hydrolysis and deep-sea microbial degradation of cellulose.</title>
        <authorList>
            <person name="Tsudome M."/>
            <person name="Tachioka M."/>
            <person name="Miyazaki M."/>
            <person name="Uchimura K."/>
            <person name="Tsuda M."/>
            <person name="Takaki Y."/>
            <person name="Deguchi S."/>
        </authorList>
    </citation>
    <scope>NUCLEOTIDE SEQUENCE [LARGE SCALE GENOMIC DNA]</scope>
    <source>
        <strain evidence="2 3">GE09</strain>
    </source>
</reference>
<protein>
    <recommendedName>
        <fullName evidence="4">DUF4124 domain-containing protein</fullName>
    </recommendedName>
</protein>
<proteinExistence type="predicted"/>
<evidence type="ECO:0000313" key="3">
    <source>
        <dbReference type="Proteomes" id="UP001320119"/>
    </source>
</evidence>
<keyword evidence="3" id="KW-1185">Reference proteome</keyword>